<dbReference type="EMBL" id="PJQM01005829">
    <property type="protein sequence ID" value="RCH80772.1"/>
    <property type="molecule type" value="Genomic_DNA"/>
</dbReference>
<dbReference type="AlphaFoldDB" id="A0A367ISZ0"/>
<keyword evidence="1" id="KW-0732">Signal</keyword>
<dbReference type="STRING" id="4846.A0A367ISZ0"/>
<feature type="signal peptide" evidence="1">
    <location>
        <begin position="1"/>
        <end position="16"/>
    </location>
</feature>
<name>A0A367ISZ0_RHIST</name>
<feature type="chain" id="PRO_5016786896" evidence="1">
    <location>
        <begin position="17"/>
        <end position="206"/>
    </location>
</feature>
<keyword evidence="3" id="KW-1185">Reference proteome</keyword>
<organism evidence="2 3">
    <name type="scientific">Rhizopus stolonifer</name>
    <name type="common">Rhizopus nigricans</name>
    <dbReference type="NCBI Taxonomy" id="4846"/>
    <lineage>
        <taxon>Eukaryota</taxon>
        <taxon>Fungi</taxon>
        <taxon>Fungi incertae sedis</taxon>
        <taxon>Mucoromycota</taxon>
        <taxon>Mucoromycotina</taxon>
        <taxon>Mucoromycetes</taxon>
        <taxon>Mucorales</taxon>
        <taxon>Mucorineae</taxon>
        <taxon>Rhizopodaceae</taxon>
        <taxon>Rhizopus</taxon>
    </lineage>
</organism>
<evidence type="ECO:0000313" key="2">
    <source>
        <dbReference type="EMBL" id="RCH80772.1"/>
    </source>
</evidence>
<comment type="caution">
    <text evidence="2">The sequence shown here is derived from an EMBL/GenBank/DDBJ whole genome shotgun (WGS) entry which is preliminary data.</text>
</comment>
<evidence type="ECO:0000256" key="1">
    <source>
        <dbReference type="SAM" id="SignalP"/>
    </source>
</evidence>
<gene>
    <name evidence="2" type="ORF">CU098_000128</name>
</gene>
<protein>
    <submittedName>
        <fullName evidence="2">Uncharacterized protein</fullName>
    </submittedName>
</protein>
<reference evidence="2 3" key="1">
    <citation type="journal article" date="2018" name="G3 (Bethesda)">
        <title>Phylogenetic and Phylogenomic Definition of Rhizopus Species.</title>
        <authorList>
            <person name="Gryganskyi A.P."/>
            <person name="Golan J."/>
            <person name="Dolatabadi S."/>
            <person name="Mondo S."/>
            <person name="Robb S."/>
            <person name="Idnurm A."/>
            <person name="Muszewska A."/>
            <person name="Steczkiewicz K."/>
            <person name="Masonjones S."/>
            <person name="Liao H.L."/>
            <person name="Gajdeczka M.T."/>
            <person name="Anike F."/>
            <person name="Vuek A."/>
            <person name="Anishchenko I.M."/>
            <person name="Voigt K."/>
            <person name="de Hoog G.S."/>
            <person name="Smith M.E."/>
            <person name="Heitman J."/>
            <person name="Vilgalys R."/>
            <person name="Stajich J.E."/>
        </authorList>
    </citation>
    <scope>NUCLEOTIDE SEQUENCE [LARGE SCALE GENOMIC DNA]</scope>
    <source>
        <strain evidence="2 3">LSU 92-RS-03</strain>
    </source>
</reference>
<dbReference type="Proteomes" id="UP000253551">
    <property type="component" value="Unassembled WGS sequence"/>
</dbReference>
<sequence length="206" mass="23886">MLRFLLFFSCFCFTYASLYLRDTAQSHYESIVDDVLGQHNEDILSKLSLAIQDPHHLYQLLKPEAEFLIDSEPIQVCVAQMPGMIANQIHEQSNVVYNRIYPLLQATWATFDSDFQHLDLANALELLNMQVAEDIIRTLEEFDLLTQVKQALVDCHSTFDAPTTKTSSTHQNSFLFRYLLKLTWDMEARLYSGLDELTLSLYQDMF</sequence>
<accession>A0A367ISZ0</accession>
<evidence type="ECO:0000313" key="3">
    <source>
        <dbReference type="Proteomes" id="UP000253551"/>
    </source>
</evidence>
<dbReference type="OrthoDB" id="2248195at2759"/>
<proteinExistence type="predicted"/>